<protein>
    <submittedName>
        <fullName evidence="2">DUF1622 domain-containing protein</fullName>
    </submittedName>
</protein>
<evidence type="ECO:0000313" key="3">
    <source>
        <dbReference type="Proteomes" id="UP000263486"/>
    </source>
</evidence>
<keyword evidence="1" id="KW-0812">Transmembrane</keyword>
<proteinExistence type="predicted"/>
<dbReference type="EMBL" id="QUAJ01000013">
    <property type="protein sequence ID" value="REI41044.1"/>
    <property type="molecule type" value="Genomic_DNA"/>
</dbReference>
<sequence>MQNLIRIINEIIINMCQLLASIVILLGVIKALIIYVKDLLFQKNSLDTIQESRLEIGHSFSLGLAFLIGASILKTIITPNWNDIGQLAATIAIRTTLNHFLLNDLKNIFEKENNADTPEGNNLKKEDRDNKKN</sequence>
<dbReference type="PANTHER" id="PTHR38468">
    <property type="entry name" value="SLL0939 PROTEIN"/>
    <property type="match status" value="1"/>
</dbReference>
<keyword evidence="1" id="KW-1133">Transmembrane helix</keyword>
<dbReference type="PANTHER" id="PTHR38468:SF1">
    <property type="entry name" value="SLL0939 PROTEIN"/>
    <property type="match status" value="1"/>
</dbReference>
<gene>
    <name evidence="2" type="ORF">DYH56_08390</name>
</gene>
<reference evidence="2 3" key="1">
    <citation type="submission" date="2018-08" db="EMBL/GenBank/DDBJ databases">
        <title>Draft genome sequence of Psychrilyobacter sp. strain SD5 isolated from Black Sea water.</title>
        <authorList>
            <person name="Yadav S."/>
            <person name="Villanueva L."/>
            <person name="Damste J.S.S."/>
        </authorList>
    </citation>
    <scope>NUCLEOTIDE SEQUENCE [LARGE SCALE GENOMIC DNA]</scope>
    <source>
        <strain evidence="2 3">SD5</strain>
    </source>
</reference>
<keyword evidence="3" id="KW-1185">Reference proteome</keyword>
<dbReference type="InterPro" id="IPR012427">
    <property type="entry name" value="DUF1622"/>
</dbReference>
<dbReference type="Pfam" id="PF07784">
    <property type="entry name" value="DUF1622"/>
    <property type="match status" value="1"/>
</dbReference>
<feature type="transmembrane region" description="Helical" evidence="1">
    <location>
        <begin position="56"/>
        <end position="77"/>
    </location>
</feature>
<dbReference type="Proteomes" id="UP000263486">
    <property type="component" value="Unassembled WGS sequence"/>
</dbReference>
<name>A0ABX9KGI4_9FUSO</name>
<evidence type="ECO:0000313" key="2">
    <source>
        <dbReference type="EMBL" id="REI41044.1"/>
    </source>
</evidence>
<organism evidence="2 3">
    <name type="scientific">Psychrilyobacter piezotolerans</name>
    <dbReference type="NCBI Taxonomy" id="2293438"/>
    <lineage>
        <taxon>Bacteria</taxon>
        <taxon>Fusobacteriati</taxon>
        <taxon>Fusobacteriota</taxon>
        <taxon>Fusobacteriia</taxon>
        <taxon>Fusobacteriales</taxon>
        <taxon>Fusobacteriaceae</taxon>
        <taxon>Psychrilyobacter</taxon>
    </lineage>
</organism>
<dbReference type="RefSeq" id="WP_114642402.1">
    <property type="nucleotide sequence ID" value="NZ_JAACIO010000014.1"/>
</dbReference>
<comment type="caution">
    <text evidence="2">The sequence shown here is derived from an EMBL/GenBank/DDBJ whole genome shotgun (WGS) entry which is preliminary data.</text>
</comment>
<accession>A0ABX9KGI4</accession>
<evidence type="ECO:0000256" key="1">
    <source>
        <dbReference type="SAM" id="Phobius"/>
    </source>
</evidence>
<keyword evidence="1" id="KW-0472">Membrane</keyword>
<feature type="transmembrane region" description="Helical" evidence="1">
    <location>
        <begin position="12"/>
        <end position="36"/>
    </location>
</feature>